<name>A0A314XVI4_PRUYE</name>
<keyword evidence="2" id="KW-0732">Signal</keyword>
<protein>
    <submittedName>
        <fullName evidence="3">Protein ASPARTIC PROTEASE IN GUARD CELL 2</fullName>
    </submittedName>
</protein>
<gene>
    <name evidence="3" type="ORF">Pyn_18107</name>
</gene>
<reference evidence="3 4" key="1">
    <citation type="submission" date="2018-02" db="EMBL/GenBank/DDBJ databases">
        <title>Draft genome of wild Prunus yedoensis var. nudiflora.</title>
        <authorList>
            <person name="Baek S."/>
            <person name="Kim J.-H."/>
            <person name="Choi K."/>
            <person name="Kim G.-B."/>
            <person name="Cho A."/>
            <person name="Jang H."/>
            <person name="Shin C.-H."/>
            <person name="Yu H.-J."/>
            <person name="Mun J.-H."/>
        </authorList>
    </citation>
    <scope>NUCLEOTIDE SEQUENCE [LARGE SCALE GENOMIC DNA]</scope>
    <source>
        <strain evidence="4">cv. Jeju island</strain>
        <tissue evidence="3">Leaf</tissue>
    </source>
</reference>
<comment type="caution">
    <text evidence="3">The sequence shown here is derived from an EMBL/GenBank/DDBJ whole genome shotgun (WGS) entry which is preliminary data.</text>
</comment>
<keyword evidence="3" id="KW-0378">Hydrolase</keyword>
<accession>A0A314XVI4</accession>
<dbReference type="GO" id="GO:0006508">
    <property type="term" value="P:proteolysis"/>
    <property type="evidence" value="ECO:0007669"/>
    <property type="project" value="UniProtKB-KW"/>
</dbReference>
<sequence>MAAVLLFFFLISSCATTAATATSTIRSTTTYPEFQELNVKETIAGTKMNIGPPTAAARNVTSSSPTTTASDSGGGGGGKWKVKVVHRDGGYHHNLTGTAAAIPMPTFSMHA</sequence>
<evidence type="ECO:0000256" key="1">
    <source>
        <dbReference type="SAM" id="MobiDB-lite"/>
    </source>
</evidence>
<dbReference type="GO" id="GO:0008233">
    <property type="term" value="F:peptidase activity"/>
    <property type="evidence" value="ECO:0007669"/>
    <property type="project" value="UniProtKB-KW"/>
</dbReference>
<dbReference type="Proteomes" id="UP000250321">
    <property type="component" value="Unassembled WGS sequence"/>
</dbReference>
<evidence type="ECO:0000313" key="4">
    <source>
        <dbReference type="Proteomes" id="UP000250321"/>
    </source>
</evidence>
<feature type="signal peptide" evidence="2">
    <location>
        <begin position="1"/>
        <end position="21"/>
    </location>
</feature>
<feature type="region of interest" description="Disordered" evidence="1">
    <location>
        <begin position="48"/>
        <end position="79"/>
    </location>
</feature>
<feature type="compositionally biased region" description="Low complexity" evidence="1">
    <location>
        <begin position="61"/>
        <end position="71"/>
    </location>
</feature>
<evidence type="ECO:0000313" key="3">
    <source>
        <dbReference type="EMBL" id="PQP98371.1"/>
    </source>
</evidence>
<evidence type="ECO:0000256" key="2">
    <source>
        <dbReference type="SAM" id="SignalP"/>
    </source>
</evidence>
<keyword evidence="3" id="KW-0645">Protease</keyword>
<dbReference type="EMBL" id="PJQY01001901">
    <property type="protein sequence ID" value="PQP98371.1"/>
    <property type="molecule type" value="Genomic_DNA"/>
</dbReference>
<organism evidence="3 4">
    <name type="scientific">Prunus yedoensis var. nudiflora</name>
    <dbReference type="NCBI Taxonomy" id="2094558"/>
    <lineage>
        <taxon>Eukaryota</taxon>
        <taxon>Viridiplantae</taxon>
        <taxon>Streptophyta</taxon>
        <taxon>Embryophyta</taxon>
        <taxon>Tracheophyta</taxon>
        <taxon>Spermatophyta</taxon>
        <taxon>Magnoliopsida</taxon>
        <taxon>eudicotyledons</taxon>
        <taxon>Gunneridae</taxon>
        <taxon>Pentapetalae</taxon>
        <taxon>rosids</taxon>
        <taxon>fabids</taxon>
        <taxon>Rosales</taxon>
        <taxon>Rosaceae</taxon>
        <taxon>Amygdaloideae</taxon>
        <taxon>Amygdaleae</taxon>
        <taxon>Prunus</taxon>
    </lineage>
</organism>
<dbReference type="AlphaFoldDB" id="A0A314XVI4"/>
<feature type="chain" id="PRO_5016417583" evidence="2">
    <location>
        <begin position="22"/>
        <end position="111"/>
    </location>
</feature>
<proteinExistence type="predicted"/>
<dbReference type="STRING" id="2094558.A0A314XVI4"/>
<keyword evidence="4" id="KW-1185">Reference proteome</keyword>